<dbReference type="PANTHER" id="PTHR45775">
    <property type="entry name" value="RAD, GEM/KIR FAMILY MEMBER 2, ISOFORM C"/>
    <property type="match status" value="1"/>
</dbReference>
<dbReference type="GO" id="GO:0005886">
    <property type="term" value="C:plasma membrane"/>
    <property type="evidence" value="ECO:0007669"/>
    <property type="project" value="TreeGrafter"/>
</dbReference>
<dbReference type="GO" id="GO:0003924">
    <property type="term" value="F:GTPase activity"/>
    <property type="evidence" value="ECO:0007669"/>
    <property type="project" value="InterPro"/>
</dbReference>
<keyword evidence="2" id="KW-0597">Phosphoprotein</keyword>
<dbReference type="InterPro" id="IPR051641">
    <property type="entry name" value="RGK_GTP-binding_reg"/>
</dbReference>
<dbReference type="AlphaFoldDB" id="A0A9P0AYX3"/>
<dbReference type="OrthoDB" id="5239715at2759"/>
<dbReference type="PRINTS" id="PR00449">
    <property type="entry name" value="RASTRNSFRMNG"/>
</dbReference>
<dbReference type="PROSITE" id="PS51421">
    <property type="entry name" value="RAS"/>
    <property type="match status" value="1"/>
</dbReference>
<comment type="similarity">
    <text evidence="1">Belongs to the small GTPase superfamily. RGK family.</text>
</comment>
<feature type="region of interest" description="Disordered" evidence="3">
    <location>
        <begin position="479"/>
        <end position="503"/>
    </location>
</feature>
<dbReference type="Pfam" id="PF00071">
    <property type="entry name" value="Ras"/>
    <property type="match status" value="1"/>
</dbReference>
<dbReference type="SMART" id="SM00175">
    <property type="entry name" value="RAB"/>
    <property type="match status" value="1"/>
</dbReference>
<feature type="compositionally biased region" description="Polar residues" evidence="3">
    <location>
        <begin position="123"/>
        <end position="140"/>
    </location>
</feature>
<feature type="region of interest" description="Disordered" evidence="3">
    <location>
        <begin position="538"/>
        <end position="571"/>
    </location>
</feature>
<evidence type="ECO:0000256" key="2">
    <source>
        <dbReference type="ARBA" id="ARBA00022553"/>
    </source>
</evidence>
<feature type="compositionally biased region" description="Basic and acidic residues" evidence="3">
    <location>
        <begin position="253"/>
        <end position="266"/>
    </location>
</feature>
<protein>
    <recommendedName>
        <fullName evidence="6">GTP-binding protein RAD</fullName>
    </recommendedName>
</protein>
<evidence type="ECO:0000256" key="3">
    <source>
        <dbReference type="SAM" id="MobiDB-lite"/>
    </source>
</evidence>
<feature type="compositionally biased region" description="Basic residues" evidence="3">
    <location>
        <begin position="289"/>
        <end position="303"/>
    </location>
</feature>
<dbReference type="EMBL" id="OV121133">
    <property type="protein sequence ID" value="CAH0550557.1"/>
    <property type="molecule type" value="Genomic_DNA"/>
</dbReference>
<feature type="region of interest" description="Disordered" evidence="3">
    <location>
        <begin position="109"/>
        <end position="142"/>
    </location>
</feature>
<dbReference type="PANTHER" id="PTHR45775:SF7">
    <property type="entry name" value="RAD, GEM_KIR FAMILY MEMBER 1, ISOFORM B"/>
    <property type="match status" value="1"/>
</dbReference>
<accession>A0A9P0AYX3</accession>
<dbReference type="Proteomes" id="UP001154078">
    <property type="component" value="Chromosome 2"/>
</dbReference>
<dbReference type="GO" id="GO:0005246">
    <property type="term" value="F:calcium channel regulator activity"/>
    <property type="evidence" value="ECO:0007669"/>
    <property type="project" value="TreeGrafter"/>
</dbReference>
<organism evidence="4 5">
    <name type="scientific">Brassicogethes aeneus</name>
    <name type="common">Rape pollen beetle</name>
    <name type="synonym">Meligethes aeneus</name>
    <dbReference type="NCBI Taxonomy" id="1431903"/>
    <lineage>
        <taxon>Eukaryota</taxon>
        <taxon>Metazoa</taxon>
        <taxon>Ecdysozoa</taxon>
        <taxon>Arthropoda</taxon>
        <taxon>Hexapoda</taxon>
        <taxon>Insecta</taxon>
        <taxon>Pterygota</taxon>
        <taxon>Neoptera</taxon>
        <taxon>Endopterygota</taxon>
        <taxon>Coleoptera</taxon>
        <taxon>Polyphaga</taxon>
        <taxon>Cucujiformia</taxon>
        <taxon>Nitidulidae</taxon>
        <taxon>Meligethinae</taxon>
        <taxon>Brassicogethes</taxon>
    </lineage>
</organism>
<feature type="compositionally biased region" description="Low complexity" evidence="3">
    <location>
        <begin position="551"/>
        <end position="561"/>
    </location>
</feature>
<evidence type="ECO:0008006" key="6">
    <source>
        <dbReference type="Google" id="ProtNLM"/>
    </source>
</evidence>
<dbReference type="Pfam" id="PF11179">
    <property type="entry name" value="DUF2967"/>
    <property type="match status" value="1"/>
</dbReference>
<feature type="compositionally biased region" description="Polar residues" evidence="3">
    <location>
        <begin position="797"/>
        <end position="817"/>
    </location>
</feature>
<gene>
    <name evidence="4" type="ORF">MELIAE_LOCUS3349</name>
</gene>
<dbReference type="SUPFAM" id="SSF52540">
    <property type="entry name" value="P-loop containing nucleoside triphosphate hydrolases"/>
    <property type="match status" value="1"/>
</dbReference>
<feature type="compositionally biased region" description="Polar residues" evidence="3">
    <location>
        <begin position="487"/>
        <end position="499"/>
    </location>
</feature>
<feature type="compositionally biased region" description="Basic residues" evidence="3">
    <location>
        <begin position="778"/>
        <end position="787"/>
    </location>
</feature>
<dbReference type="InterPro" id="IPR021349">
    <property type="entry name" value="DUF2967"/>
</dbReference>
<evidence type="ECO:0000256" key="1">
    <source>
        <dbReference type="ARBA" id="ARBA00008846"/>
    </source>
</evidence>
<name>A0A9P0AYX3_BRAAE</name>
<dbReference type="FunFam" id="3.40.50.300:FF:000664">
    <property type="entry name" value="Uncharacterized protein, isoform B"/>
    <property type="match status" value="1"/>
</dbReference>
<dbReference type="GO" id="GO:0005525">
    <property type="term" value="F:GTP binding"/>
    <property type="evidence" value="ECO:0007669"/>
    <property type="project" value="InterPro"/>
</dbReference>
<dbReference type="InterPro" id="IPR001806">
    <property type="entry name" value="Small_GTPase"/>
</dbReference>
<evidence type="ECO:0000313" key="5">
    <source>
        <dbReference type="Proteomes" id="UP001154078"/>
    </source>
</evidence>
<feature type="region of interest" description="Disordered" evidence="3">
    <location>
        <begin position="234"/>
        <end position="311"/>
    </location>
</feature>
<keyword evidence="5" id="KW-1185">Reference proteome</keyword>
<feature type="region of interest" description="Disordered" evidence="3">
    <location>
        <begin position="1"/>
        <end position="58"/>
    </location>
</feature>
<proteinExistence type="inferred from homology"/>
<feature type="compositionally biased region" description="Basic residues" evidence="3">
    <location>
        <begin position="237"/>
        <end position="252"/>
    </location>
</feature>
<feature type="compositionally biased region" description="Polar residues" evidence="3">
    <location>
        <begin position="41"/>
        <end position="55"/>
    </location>
</feature>
<dbReference type="SMART" id="SM00173">
    <property type="entry name" value="RAS"/>
    <property type="match status" value="1"/>
</dbReference>
<dbReference type="PROSITE" id="PS51419">
    <property type="entry name" value="RAB"/>
    <property type="match status" value="1"/>
</dbReference>
<dbReference type="InterPro" id="IPR027417">
    <property type="entry name" value="P-loop_NTPase"/>
</dbReference>
<feature type="compositionally biased region" description="Polar residues" evidence="3">
    <location>
        <begin position="1"/>
        <end position="18"/>
    </location>
</feature>
<dbReference type="Gene3D" id="3.40.50.300">
    <property type="entry name" value="P-loop containing nucleotide triphosphate hydrolases"/>
    <property type="match status" value="1"/>
</dbReference>
<sequence length="844" mass="93434">MTVNSQSGSTATTNSKSQRPPDDLISTATSALRRLHFKTGRNATKNSQPANQKNQPVPKVIVMGSSSTASETTINTSTDSSNTIVTTMTATDGEATEDSLDTNEPFDYPNSSLEGSGKILTPVTVSPKTPATAKQQSPLTAKQMHDSKFTFELDSNITPRAVEIPKFNFENPHLVHHHHHNQEEKSVDQLMDEQVEALKLDARRRNSYKAAQTDFDKIEVMRDEDLIMHVEPTRELRMHHRHSPKEHRRSFRRKLEVDKEPVERTSPKRRAERNLNSSPENNDSDSPKPKHRHKKSSRRHHSPNKQQTDKFSYDEKHIAKYHHRNSTASSSSGGPSRMTPPLPDLRVDFFAEPNNLCNLQVEVSQEKRGSVCLNKCLREVGAQLDASSINVTTNPLENSAVHFASRKPPQATIVVQQPSLSLDHSSVSTILLKNGSEFVSNVETGKFTLKKYKEDNMKQLLDVANNLTLEEIHDFEMRYGSPHHNRSQSVKTPGRSSGRPNYLCLPQQRSRVASMPNTGVEEEYYRLRHFSITGKGVVNRGDSLKSRRSRSNNSVASSNSSTEQLPGAVSAAGSARTSASCSLASSRESSTSAPGPTPFKVLILGGPAVGKSSLVSQFMTSEYLHAYDTSIDDESGEKSVSVLLAGEESELTFIDFATADLSPESCISKYQDPHAYCVVYSSADRNSHQCAEKILQTLWTLDSIGTKAVILVANKADLVRSRVVTTEEGKMMATSYDCKYIETSVGINHNVDELLVGILTQIRLKLENPERSRDLFRKRSSSKKNLNRNKSPASGAATPTGSAQNSPKKYRGSRTSASLKVRSLLGKVWARDSKSKSCENLHVL</sequence>
<evidence type="ECO:0000313" key="4">
    <source>
        <dbReference type="EMBL" id="CAH0550557.1"/>
    </source>
</evidence>
<feature type="region of interest" description="Disordered" evidence="3">
    <location>
        <begin position="773"/>
        <end position="817"/>
    </location>
</feature>
<reference evidence="4" key="1">
    <citation type="submission" date="2021-12" db="EMBL/GenBank/DDBJ databases">
        <authorList>
            <person name="King R."/>
        </authorList>
    </citation>
    <scope>NUCLEOTIDE SEQUENCE</scope>
</reference>